<dbReference type="AlphaFoldDB" id="A0A1F7WCH2"/>
<comment type="similarity">
    <text evidence="1 2">Belongs to the dTDP-4-dehydrorhamnose reductase family.</text>
</comment>
<name>A0A1F7WCH2_9BACT</name>
<dbReference type="InterPro" id="IPR005913">
    <property type="entry name" value="dTDP_dehydrorham_reduct"/>
</dbReference>
<dbReference type="CDD" id="cd05254">
    <property type="entry name" value="dTDP_HR_like_SDR_e"/>
    <property type="match status" value="1"/>
</dbReference>
<evidence type="ECO:0000313" key="4">
    <source>
        <dbReference type="EMBL" id="OGM00502.1"/>
    </source>
</evidence>
<feature type="domain" description="RmlD-like substrate binding" evidence="3">
    <location>
        <begin position="1"/>
        <end position="269"/>
    </location>
</feature>
<dbReference type="InterPro" id="IPR029903">
    <property type="entry name" value="RmlD-like-bd"/>
</dbReference>
<accession>A0A1F7WCH2</accession>
<dbReference type="NCBIfam" id="TIGR01214">
    <property type="entry name" value="rmlD"/>
    <property type="match status" value="1"/>
</dbReference>
<dbReference type="EMBL" id="MGFG01000031">
    <property type="protein sequence ID" value="OGM00502.1"/>
    <property type="molecule type" value="Genomic_DNA"/>
</dbReference>
<dbReference type="Proteomes" id="UP000176988">
    <property type="component" value="Unassembled WGS sequence"/>
</dbReference>
<evidence type="ECO:0000313" key="5">
    <source>
        <dbReference type="Proteomes" id="UP000176988"/>
    </source>
</evidence>
<dbReference type="Pfam" id="PF04321">
    <property type="entry name" value="RmlD_sub_bind"/>
    <property type="match status" value="1"/>
</dbReference>
<evidence type="ECO:0000256" key="2">
    <source>
        <dbReference type="RuleBase" id="RU364082"/>
    </source>
</evidence>
<dbReference type="GO" id="GO:0008831">
    <property type="term" value="F:dTDP-4-dehydrorhamnose reductase activity"/>
    <property type="evidence" value="ECO:0007669"/>
    <property type="project" value="UniProtKB-EC"/>
</dbReference>
<reference evidence="4 5" key="1">
    <citation type="journal article" date="2016" name="Nat. Commun.">
        <title>Thousands of microbial genomes shed light on interconnected biogeochemical processes in an aquifer system.</title>
        <authorList>
            <person name="Anantharaman K."/>
            <person name="Brown C.T."/>
            <person name="Hug L.A."/>
            <person name="Sharon I."/>
            <person name="Castelle C.J."/>
            <person name="Probst A.J."/>
            <person name="Thomas B.C."/>
            <person name="Singh A."/>
            <person name="Wilkins M.J."/>
            <person name="Karaoz U."/>
            <person name="Brodie E.L."/>
            <person name="Williams K.H."/>
            <person name="Hubbard S.S."/>
            <person name="Banfield J.F."/>
        </authorList>
    </citation>
    <scope>NUCLEOTIDE SEQUENCE [LARGE SCALE GENOMIC DNA]</scope>
</reference>
<dbReference type="EC" id="1.1.1.133" evidence="2"/>
<protein>
    <recommendedName>
        <fullName evidence="2">dTDP-4-dehydrorhamnose reductase</fullName>
        <ecNumber evidence="2">1.1.1.133</ecNumber>
    </recommendedName>
</protein>
<dbReference type="UniPathway" id="UPA00124"/>
<dbReference type="InterPro" id="IPR036291">
    <property type="entry name" value="NAD(P)-bd_dom_sf"/>
</dbReference>
<dbReference type="SUPFAM" id="SSF51735">
    <property type="entry name" value="NAD(P)-binding Rossmann-fold domains"/>
    <property type="match status" value="1"/>
</dbReference>
<organism evidence="4 5">
    <name type="scientific">Candidatus Uhrbacteria bacterium RIFOXYC2_FULL_47_19</name>
    <dbReference type="NCBI Taxonomy" id="1802424"/>
    <lineage>
        <taxon>Bacteria</taxon>
        <taxon>Candidatus Uhriibacteriota</taxon>
    </lineage>
</organism>
<comment type="caution">
    <text evidence="4">The sequence shown here is derived from an EMBL/GenBank/DDBJ whole genome shotgun (WGS) entry which is preliminary data.</text>
</comment>
<dbReference type="PANTHER" id="PTHR10491:SF4">
    <property type="entry name" value="METHIONINE ADENOSYLTRANSFERASE 2 SUBUNIT BETA"/>
    <property type="match status" value="1"/>
</dbReference>
<keyword evidence="2" id="KW-0560">Oxidoreductase</keyword>
<comment type="pathway">
    <text evidence="2">Carbohydrate biosynthesis; dTDP-L-rhamnose biosynthesis.</text>
</comment>
<gene>
    <name evidence="4" type="ORF">A2480_01385</name>
</gene>
<sequence>MKVLILGAHGNLGQDLVRAFGLAGHEVVGLNHEGLDVTDQEAVRSHVLAGEYGAIVNAVAWNDVDGAEDPIKRELAWKLNATTPGFLAGLAREVDATFVHYSSDFVFDGTKLEGYAEDDTPAPISVYGESKLAGERAVQEVGGKWYVCRSSKLFGRPGTSPSSKPSFVSLMLKLAAERSKLTVVDEEVGSPTYTTDLAEATVRLLSGGYEPGIYHLINEGAGVTWYGFIQEFFGLLGVETPCDPVPASAFPRPAQRPKFGQLNNTKFPLLRDRQTALQAFFTECPEAVPERFRQAE</sequence>
<dbReference type="GO" id="GO:0019305">
    <property type="term" value="P:dTDP-rhamnose biosynthetic process"/>
    <property type="evidence" value="ECO:0007669"/>
    <property type="project" value="UniProtKB-UniPathway"/>
</dbReference>
<proteinExistence type="inferred from homology"/>
<evidence type="ECO:0000259" key="3">
    <source>
        <dbReference type="Pfam" id="PF04321"/>
    </source>
</evidence>
<keyword evidence="2" id="KW-0521">NADP</keyword>
<evidence type="ECO:0000256" key="1">
    <source>
        <dbReference type="ARBA" id="ARBA00010944"/>
    </source>
</evidence>
<dbReference type="PANTHER" id="PTHR10491">
    <property type="entry name" value="DTDP-4-DEHYDRORHAMNOSE REDUCTASE"/>
    <property type="match status" value="1"/>
</dbReference>
<dbReference type="STRING" id="1802424.A2480_01385"/>
<comment type="function">
    <text evidence="2">Catalyzes the reduction of dTDP-6-deoxy-L-lyxo-4-hexulose to yield dTDP-L-rhamnose.</text>
</comment>
<dbReference type="Gene3D" id="3.40.50.720">
    <property type="entry name" value="NAD(P)-binding Rossmann-like Domain"/>
    <property type="match status" value="1"/>
</dbReference>
<dbReference type="Gene3D" id="3.90.25.10">
    <property type="entry name" value="UDP-galactose 4-epimerase, domain 1"/>
    <property type="match status" value="1"/>
</dbReference>